<comment type="caution">
    <text evidence="1">The sequence shown here is derived from an EMBL/GenBank/DDBJ whole genome shotgun (WGS) entry which is preliminary data.</text>
</comment>
<protein>
    <submittedName>
        <fullName evidence="1">Uncharacterized protein</fullName>
    </submittedName>
</protein>
<dbReference type="AlphaFoldDB" id="A0A699XGD3"/>
<gene>
    <name evidence="1" type="ORF">Tci_930748</name>
</gene>
<accession>A0A699XGD3</accession>
<proteinExistence type="predicted"/>
<reference evidence="1" key="1">
    <citation type="journal article" date="2019" name="Sci. Rep.">
        <title>Draft genome of Tanacetum cinerariifolium, the natural source of mosquito coil.</title>
        <authorList>
            <person name="Yamashiro T."/>
            <person name="Shiraishi A."/>
            <person name="Satake H."/>
            <person name="Nakayama K."/>
        </authorList>
    </citation>
    <scope>NUCLEOTIDE SEQUENCE</scope>
</reference>
<dbReference type="EMBL" id="BKCJ011857368">
    <property type="protein sequence ID" value="GFD58779.1"/>
    <property type="molecule type" value="Genomic_DNA"/>
</dbReference>
<feature type="non-terminal residue" evidence="1">
    <location>
        <position position="1"/>
    </location>
</feature>
<evidence type="ECO:0000313" key="1">
    <source>
        <dbReference type="EMBL" id="GFD58779.1"/>
    </source>
</evidence>
<name>A0A699XGD3_TANCI</name>
<sequence>EGSVAGIDELNRFMEDWVCPSLKNQTEYFCTTPRARSGKTSGVSWM</sequence>
<organism evidence="1">
    <name type="scientific">Tanacetum cinerariifolium</name>
    <name type="common">Dalmatian daisy</name>
    <name type="synonym">Chrysanthemum cinerariifolium</name>
    <dbReference type="NCBI Taxonomy" id="118510"/>
    <lineage>
        <taxon>Eukaryota</taxon>
        <taxon>Viridiplantae</taxon>
        <taxon>Streptophyta</taxon>
        <taxon>Embryophyta</taxon>
        <taxon>Tracheophyta</taxon>
        <taxon>Spermatophyta</taxon>
        <taxon>Magnoliopsida</taxon>
        <taxon>eudicotyledons</taxon>
        <taxon>Gunneridae</taxon>
        <taxon>Pentapetalae</taxon>
        <taxon>asterids</taxon>
        <taxon>campanulids</taxon>
        <taxon>Asterales</taxon>
        <taxon>Asteraceae</taxon>
        <taxon>Asteroideae</taxon>
        <taxon>Anthemideae</taxon>
        <taxon>Anthemidinae</taxon>
        <taxon>Tanacetum</taxon>
    </lineage>
</organism>